<sequence>MDKKFEDLPCSAKLVLKVIEMKGRTTFKELKEETLLPDRTLREAIRILKERGAIRSKICLDDTRTRYYEISCLELSEFMDKLEKEDEREIMRGEE</sequence>
<dbReference type="EMBL" id="CP045482">
    <property type="protein sequence ID" value="QGR22070.1"/>
    <property type="molecule type" value="Genomic_DNA"/>
</dbReference>
<evidence type="ECO:0000313" key="1">
    <source>
        <dbReference type="EMBL" id="MQL54241.1"/>
    </source>
</evidence>
<gene>
    <name evidence="2" type="ORF">D1866_08745</name>
    <name evidence="1" type="ORF">GFB69_00190</name>
</gene>
<organism evidence="2 3">
    <name type="scientific">Acidianus ambivalens</name>
    <name type="common">Desulfurolobus ambivalens</name>
    <dbReference type="NCBI Taxonomy" id="2283"/>
    <lineage>
        <taxon>Archaea</taxon>
        <taxon>Thermoproteota</taxon>
        <taxon>Thermoprotei</taxon>
        <taxon>Sulfolobales</taxon>
        <taxon>Sulfolobaceae</taxon>
        <taxon>Acidianus</taxon>
    </lineage>
</organism>
<dbReference type="Proteomes" id="UP000474054">
    <property type="component" value="Unassembled WGS sequence"/>
</dbReference>
<dbReference type="GeneID" id="42779818"/>
<dbReference type="EMBL" id="WHYS01000001">
    <property type="protein sequence ID" value="MQL54241.1"/>
    <property type="molecule type" value="Genomic_DNA"/>
</dbReference>
<name>A0A650CW52_ACIAM</name>
<dbReference type="InterPro" id="IPR036390">
    <property type="entry name" value="WH_DNA-bd_sf"/>
</dbReference>
<dbReference type="AlphaFoldDB" id="A0A650CW52"/>
<evidence type="ECO:0000313" key="4">
    <source>
        <dbReference type="Proteomes" id="UP000474054"/>
    </source>
</evidence>
<evidence type="ECO:0008006" key="5">
    <source>
        <dbReference type="Google" id="ProtNLM"/>
    </source>
</evidence>
<reference evidence="1 4" key="1">
    <citation type="submission" date="2019-10" db="EMBL/GenBank/DDBJ databases">
        <title>Comparative genomics of sulfur disproportionating microorganisms.</title>
        <authorList>
            <person name="Ward L.M."/>
            <person name="Bertran E."/>
            <person name="Johnston D."/>
        </authorList>
    </citation>
    <scope>NUCLEOTIDE SEQUENCE [LARGE SCALE GENOMIC DNA]</scope>
    <source>
        <strain evidence="1 4">DSM 3772</strain>
    </source>
</reference>
<accession>A0A650CW52</accession>
<proteinExistence type="predicted"/>
<evidence type="ECO:0000313" key="2">
    <source>
        <dbReference type="EMBL" id="QGR22070.1"/>
    </source>
</evidence>
<protein>
    <recommendedName>
        <fullName evidence="5">MarR family transcriptional regulator</fullName>
    </recommendedName>
</protein>
<dbReference type="Proteomes" id="UP000426328">
    <property type="component" value="Chromosome"/>
</dbReference>
<dbReference type="RefSeq" id="WP_152939146.1">
    <property type="nucleotide sequence ID" value="NZ_CP045482.1"/>
</dbReference>
<dbReference type="Gene3D" id="1.10.10.10">
    <property type="entry name" value="Winged helix-like DNA-binding domain superfamily/Winged helix DNA-binding domain"/>
    <property type="match status" value="1"/>
</dbReference>
<dbReference type="SUPFAM" id="SSF46785">
    <property type="entry name" value="Winged helix' DNA-binding domain"/>
    <property type="match status" value="1"/>
</dbReference>
<reference evidence="2 3" key="2">
    <citation type="submission" date="2019-10" db="EMBL/GenBank/DDBJ databases">
        <title>Genome Sequences from Six Type Strain Members of the Archaeal Family Sulfolobaceae: Acidianus ambivalens, Acidianus infernus, Metallosphaera prunae, Stygiolobus azoricus, Sulfolobus metallicus, and Sulfurisphaera ohwakuensis.</title>
        <authorList>
            <person name="Counts J.A."/>
            <person name="Kelly R.M."/>
        </authorList>
    </citation>
    <scope>NUCLEOTIDE SEQUENCE [LARGE SCALE GENOMIC DNA]</scope>
    <source>
        <strain evidence="2 3">LEI 10</strain>
    </source>
</reference>
<dbReference type="KEGG" id="aamb:D1866_08745"/>
<keyword evidence="3" id="KW-1185">Reference proteome</keyword>
<evidence type="ECO:0000313" key="3">
    <source>
        <dbReference type="Proteomes" id="UP000426328"/>
    </source>
</evidence>
<dbReference type="InterPro" id="IPR036388">
    <property type="entry name" value="WH-like_DNA-bd_sf"/>
</dbReference>